<proteinExistence type="predicted"/>
<protein>
    <submittedName>
        <fullName evidence="2">Uncharacterized protein</fullName>
    </submittedName>
</protein>
<accession>A0AA86SNJ6</accession>
<feature type="compositionally biased region" description="Basic and acidic residues" evidence="1">
    <location>
        <begin position="35"/>
        <end position="59"/>
    </location>
</feature>
<organism evidence="2 3">
    <name type="scientific">Sphenostylis stenocarpa</name>
    <dbReference type="NCBI Taxonomy" id="92480"/>
    <lineage>
        <taxon>Eukaryota</taxon>
        <taxon>Viridiplantae</taxon>
        <taxon>Streptophyta</taxon>
        <taxon>Embryophyta</taxon>
        <taxon>Tracheophyta</taxon>
        <taxon>Spermatophyta</taxon>
        <taxon>Magnoliopsida</taxon>
        <taxon>eudicotyledons</taxon>
        <taxon>Gunneridae</taxon>
        <taxon>Pentapetalae</taxon>
        <taxon>rosids</taxon>
        <taxon>fabids</taxon>
        <taxon>Fabales</taxon>
        <taxon>Fabaceae</taxon>
        <taxon>Papilionoideae</taxon>
        <taxon>50 kb inversion clade</taxon>
        <taxon>NPAAA clade</taxon>
        <taxon>indigoferoid/millettioid clade</taxon>
        <taxon>Phaseoleae</taxon>
        <taxon>Sphenostylis</taxon>
    </lineage>
</organism>
<name>A0AA86SNJ6_9FABA</name>
<sequence length="59" mass="6591">MVGGCVRGRLGKRGNMWRGSCNGGKNGGEDEDREEGLRKEGSERRLSGRNWKKEIEPSK</sequence>
<evidence type="ECO:0000256" key="1">
    <source>
        <dbReference type="SAM" id="MobiDB-lite"/>
    </source>
</evidence>
<dbReference type="EMBL" id="OY731404">
    <property type="protein sequence ID" value="CAJ1967882.1"/>
    <property type="molecule type" value="Genomic_DNA"/>
</dbReference>
<dbReference type="Proteomes" id="UP001189624">
    <property type="component" value="Chromosome 7"/>
</dbReference>
<keyword evidence="3" id="KW-1185">Reference proteome</keyword>
<dbReference type="AlphaFoldDB" id="A0AA86SNJ6"/>
<gene>
    <name evidence="2" type="ORF">AYBTSS11_LOCUS21418</name>
</gene>
<feature type="region of interest" description="Disordered" evidence="1">
    <location>
        <begin position="1"/>
        <end position="59"/>
    </location>
</feature>
<reference evidence="2" key="1">
    <citation type="submission" date="2023-10" db="EMBL/GenBank/DDBJ databases">
        <authorList>
            <person name="Domelevo Entfellner J.-B."/>
        </authorList>
    </citation>
    <scope>NUCLEOTIDE SEQUENCE</scope>
</reference>
<evidence type="ECO:0000313" key="3">
    <source>
        <dbReference type="Proteomes" id="UP001189624"/>
    </source>
</evidence>
<evidence type="ECO:0000313" key="2">
    <source>
        <dbReference type="EMBL" id="CAJ1967882.1"/>
    </source>
</evidence>
<dbReference type="Gramene" id="rna-AYBTSS11_LOCUS21418">
    <property type="protein sequence ID" value="CAJ1967882.1"/>
    <property type="gene ID" value="gene-AYBTSS11_LOCUS21418"/>
</dbReference>